<accession>A0A0F9BG06</accession>
<name>A0A0F9BG06_9ZZZZ</name>
<organism evidence="1">
    <name type="scientific">marine sediment metagenome</name>
    <dbReference type="NCBI Taxonomy" id="412755"/>
    <lineage>
        <taxon>unclassified sequences</taxon>
        <taxon>metagenomes</taxon>
        <taxon>ecological metagenomes</taxon>
    </lineage>
</organism>
<proteinExistence type="predicted"/>
<feature type="non-terminal residue" evidence="1">
    <location>
        <position position="22"/>
    </location>
</feature>
<dbReference type="EMBL" id="LAZR01041138">
    <property type="protein sequence ID" value="KKL12742.1"/>
    <property type="molecule type" value="Genomic_DNA"/>
</dbReference>
<comment type="caution">
    <text evidence="1">The sequence shown here is derived from an EMBL/GenBank/DDBJ whole genome shotgun (WGS) entry which is preliminary data.</text>
</comment>
<reference evidence="1" key="1">
    <citation type="journal article" date="2015" name="Nature">
        <title>Complex archaea that bridge the gap between prokaryotes and eukaryotes.</title>
        <authorList>
            <person name="Spang A."/>
            <person name="Saw J.H."/>
            <person name="Jorgensen S.L."/>
            <person name="Zaremba-Niedzwiedzka K."/>
            <person name="Martijn J."/>
            <person name="Lind A.E."/>
            <person name="van Eijk R."/>
            <person name="Schleper C."/>
            <person name="Guy L."/>
            <person name="Ettema T.J."/>
        </authorList>
    </citation>
    <scope>NUCLEOTIDE SEQUENCE</scope>
</reference>
<gene>
    <name evidence="1" type="ORF">LCGC14_2532690</name>
</gene>
<dbReference type="AlphaFoldDB" id="A0A0F9BG06"/>
<evidence type="ECO:0000313" key="1">
    <source>
        <dbReference type="EMBL" id="KKL12742.1"/>
    </source>
</evidence>
<protein>
    <submittedName>
        <fullName evidence="1">Uncharacterized protein</fullName>
    </submittedName>
</protein>
<sequence length="22" mass="2332">MAKLTAPLLSFDARGKIADTLV</sequence>